<evidence type="ECO:0000256" key="3">
    <source>
        <dbReference type="ARBA" id="ARBA00023163"/>
    </source>
</evidence>
<dbReference type="PANTHER" id="PTHR13946:SF16">
    <property type="entry name" value="DNA-DIRECTED RNA POLYMERASE II SUBUNIT RPB11"/>
    <property type="match status" value="1"/>
</dbReference>
<dbReference type="SUPFAM" id="SSF55257">
    <property type="entry name" value="RBP11-like subunits of RNA polymerase"/>
    <property type="match status" value="1"/>
</dbReference>
<dbReference type="PROSITE" id="PS01154">
    <property type="entry name" value="RNA_POL_L_13KD"/>
    <property type="match status" value="1"/>
</dbReference>
<dbReference type="CDD" id="cd06926">
    <property type="entry name" value="RNAP_II_RPB11"/>
    <property type="match status" value="1"/>
</dbReference>
<accession>A0A1R3RH17</accession>
<keyword evidence="2" id="KW-0240">DNA-directed RNA polymerase</keyword>
<organism evidence="7 8">
    <name type="scientific">Aspergillus carbonarius (strain ITEM 5010)</name>
    <dbReference type="NCBI Taxonomy" id="602072"/>
    <lineage>
        <taxon>Eukaryota</taxon>
        <taxon>Fungi</taxon>
        <taxon>Dikarya</taxon>
        <taxon>Ascomycota</taxon>
        <taxon>Pezizomycotina</taxon>
        <taxon>Eurotiomycetes</taxon>
        <taxon>Eurotiomycetidae</taxon>
        <taxon>Eurotiales</taxon>
        <taxon>Aspergillaceae</taxon>
        <taxon>Aspergillus</taxon>
        <taxon>Aspergillus subgen. Circumdati</taxon>
    </lineage>
</organism>
<dbReference type="InterPro" id="IPR037685">
    <property type="entry name" value="RBP11"/>
</dbReference>
<evidence type="ECO:0000256" key="1">
    <source>
        <dbReference type="ARBA" id="ARBA00004123"/>
    </source>
</evidence>
<dbReference type="PANTHER" id="PTHR13946">
    <property type="entry name" value="DNA-DIRECTED RNA POLYMERASE I,II,III"/>
    <property type="match status" value="1"/>
</dbReference>
<dbReference type="HAMAP" id="MF_00261">
    <property type="entry name" value="RNApol_arch_Rpo11"/>
    <property type="match status" value="1"/>
</dbReference>
<dbReference type="FunFam" id="3.30.1360.10:FF:000003">
    <property type="entry name" value="DNA-directed RNA polymerase II subunit RPB11"/>
    <property type="match status" value="1"/>
</dbReference>
<dbReference type="GO" id="GO:0006366">
    <property type="term" value="P:transcription by RNA polymerase II"/>
    <property type="evidence" value="ECO:0007669"/>
    <property type="project" value="InterPro"/>
</dbReference>
<dbReference type="AlphaFoldDB" id="A0A1R3RH17"/>
<keyword evidence="3" id="KW-0804">Transcription</keyword>
<dbReference type="InterPro" id="IPR036603">
    <property type="entry name" value="RBP11-like"/>
</dbReference>
<comment type="similarity">
    <text evidence="5">Belongs to the archaeal Rpo11/eukaryotic RPB11/RPC19 RNA polymerase subunit family.</text>
</comment>
<dbReference type="InterPro" id="IPR009025">
    <property type="entry name" value="RBP11-like_dimer"/>
</dbReference>
<evidence type="ECO:0000313" key="8">
    <source>
        <dbReference type="Proteomes" id="UP000188318"/>
    </source>
</evidence>
<dbReference type="InterPro" id="IPR008193">
    <property type="entry name" value="RNA_pol_Rpb11_13-16kDa_CS"/>
</dbReference>
<proteinExistence type="inferred from homology"/>
<feature type="domain" description="DNA-directed RNA polymerase RBP11-like dimerisation" evidence="6">
    <location>
        <begin position="67"/>
        <end position="139"/>
    </location>
</feature>
<evidence type="ECO:0000256" key="2">
    <source>
        <dbReference type="ARBA" id="ARBA00022478"/>
    </source>
</evidence>
<evidence type="ECO:0000256" key="5">
    <source>
        <dbReference type="ARBA" id="ARBA00025751"/>
    </source>
</evidence>
<dbReference type="OMA" id="NKEYIMP"/>
<protein>
    <recommendedName>
        <fullName evidence="6">DNA-directed RNA polymerase RBP11-like dimerisation domain-containing protein</fullName>
    </recommendedName>
</protein>
<dbReference type="GO" id="GO:0003899">
    <property type="term" value="F:DNA-directed RNA polymerase activity"/>
    <property type="evidence" value="ECO:0007669"/>
    <property type="project" value="InterPro"/>
</dbReference>
<evidence type="ECO:0000259" key="6">
    <source>
        <dbReference type="Pfam" id="PF13656"/>
    </source>
</evidence>
<dbReference type="Pfam" id="PF13656">
    <property type="entry name" value="RNA_pol_L_2"/>
    <property type="match status" value="1"/>
</dbReference>
<evidence type="ECO:0000256" key="4">
    <source>
        <dbReference type="ARBA" id="ARBA00023242"/>
    </source>
</evidence>
<dbReference type="OrthoDB" id="10248581at2759"/>
<keyword evidence="8" id="KW-1185">Reference proteome</keyword>
<evidence type="ECO:0000313" key="7">
    <source>
        <dbReference type="EMBL" id="OOF93760.1"/>
    </source>
</evidence>
<keyword evidence="4" id="KW-0539">Nucleus</keyword>
<sequence length="165" mass="18469">MSSNKEYIMPAEMVYARWKNSSGGSRGGCQSTVNVSHDQQLRYESFVLANGENKVEMEIDTRIPSSAIFTFNKEDHTLGNLIRARLLQSSHVLFAAYKVPHPLVPKFLLRVQTDGDITPKEAVIAACHELVRDLGILSREFTKEYELRKMVGATAQQQNGVQDGV</sequence>
<name>A0A1R3RH17_ASPC5</name>
<dbReference type="GO" id="GO:0005665">
    <property type="term" value="C:RNA polymerase II, core complex"/>
    <property type="evidence" value="ECO:0007669"/>
    <property type="project" value="InterPro"/>
</dbReference>
<dbReference type="Gene3D" id="3.30.1360.10">
    <property type="entry name" value="RNA polymerase, RBP11-like subunit"/>
    <property type="match status" value="1"/>
</dbReference>
<dbReference type="STRING" id="602072.A0A1R3RH17"/>
<reference evidence="8" key="1">
    <citation type="journal article" date="2017" name="Genome Biol.">
        <title>Comparative genomics reveals high biological diversity and specific adaptations in the industrially and medically important fungal genus Aspergillus.</title>
        <authorList>
            <person name="de Vries R.P."/>
            <person name="Riley R."/>
            <person name="Wiebenga A."/>
            <person name="Aguilar-Osorio G."/>
            <person name="Amillis S."/>
            <person name="Uchima C.A."/>
            <person name="Anderluh G."/>
            <person name="Asadollahi M."/>
            <person name="Askin M."/>
            <person name="Barry K."/>
            <person name="Battaglia E."/>
            <person name="Bayram O."/>
            <person name="Benocci T."/>
            <person name="Braus-Stromeyer S.A."/>
            <person name="Caldana C."/>
            <person name="Canovas D."/>
            <person name="Cerqueira G.C."/>
            <person name="Chen F."/>
            <person name="Chen W."/>
            <person name="Choi C."/>
            <person name="Clum A."/>
            <person name="Dos Santos R.A."/>
            <person name="Damasio A.R."/>
            <person name="Diallinas G."/>
            <person name="Emri T."/>
            <person name="Fekete E."/>
            <person name="Flipphi M."/>
            <person name="Freyberg S."/>
            <person name="Gallo A."/>
            <person name="Gournas C."/>
            <person name="Habgood R."/>
            <person name="Hainaut M."/>
            <person name="Harispe M.L."/>
            <person name="Henrissat B."/>
            <person name="Hilden K.S."/>
            <person name="Hope R."/>
            <person name="Hossain A."/>
            <person name="Karabika E."/>
            <person name="Karaffa L."/>
            <person name="Karanyi Z."/>
            <person name="Krasevec N."/>
            <person name="Kuo A."/>
            <person name="Kusch H."/>
            <person name="LaButti K."/>
            <person name="Lagendijk E.L."/>
            <person name="Lapidus A."/>
            <person name="Levasseur A."/>
            <person name="Lindquist E."/>
            <person name="Lipzen A."/>
            <person name="Logrieco A.F."/>
            <person name="MacCabe A."/>
            <person name="Maekelae M.R."/>
            <person name="Malavazi I."/>
            <person name="Melin P."/>
            <person name="Meyer V."/>
            <person name="Mielnichuk N."/>
            <person name="Miskei M."/>
            <person name="Molnar A.P."/>
            <person name="Mule G."/>
            <person name="Ngan C.Y."/>
            <person name="Orejas M."/>
            <person name="Orosz E."/>
            <person name="Ouedraogo J.P."/>
            <person name="Overkamp K.M."/>
            <person name="Park H.-S."/>
            <person name="Perrone G."/>
            <person name="Piumi F."/>
            <person name="Punt P.J."/>
            <person name="Ram A.F."/>
            <person name="Ramon A."/>
            <person name="Rauscher S."/>
            <person name="Record E."/>
            <person name="Riano-Pachon D.M."/>
            <person name="Robert V."/>
            <person name="Roehrig J."/>
            <person name="Ruller R."/>
            <person name="Salamov A."/>
            <person name="Salih N.S."/>
            <person name="Samson R.A."/>
            <person name="Sandor E."/>
            <person name="Sanguinetti M."/>
            <person name="Schuetze T."/>
            <person name="Sepcic K."/>
            <person name="Shelest E."/>
            <person name="Sherlock G."/>
            <person name="Sophianopoulou V."/>
            <person name="Squina F.M."/>
            <person name="Sun H."/>
            <person name="Susca A."/>
            <person name="Todd R.B."/>
            <person name="Tsang A."/>
            <person name="Unkles S.E."/>
            <person name="van de Wiele N."/>
            <person name="van Rossen-Uffink D."/>
            <person name="Oliveira J.V."/>
            <person name="Vesth T.C."/>
            <person name="Visser J."/>
            <person name="Yu J.-H."/>
            <person name="Zhou M."/>
            <person name="Andersen M.R."/>
            <person name="Archer D.B."/>
            <person name="Baker S.E."/>
            <person name="Benoit I."/>
            <person name="Brakhage A.A."/>
            <person name="Braus G.H."/>
            <person name="Fischer R."/>
            <person name="Frisvad J.C."/>
            <person name="Goldman G.H."/>
            <person name="Houbraken J."/>
            <person name="Oakley B."/>
            <person name="Pocsi I."/>
            <person name="Scazzocchio C."/>
            <person name="Seiboth B."/>
            <person name="vanKuyk P.A."/>
            <person name="Wortman J."/>
            <person name="Dyer P.S."/>
            <person name="Grigoriev I.V."/>
        </authorList>
    </citation>
    <scope>NUCLEOTIDE SEQUENCE [LARGE SCALE GENOMIC DNA]</scope>
    <source>
        <strain evidence="8">ITEM 5010</strain>
    </source>
</reference>
<gene>
    <name evidence="7" type="ORF">ASPCADRAFT_7247</name>
</gene>
<dbReference type="Proteomes" id="UP000188318">
    <property type="component" value="Unassembled WGS sequence"/>
</dbReference>
<dbReference type="GO" id="GO:0046983">
    <property type="term" value="F:protein dimerization activity"/>
    <property type="evidence" value="ECO:0007669"/>
    <property type="project" value="InterPro"/>
</dbReference>
<dbReference type="EMBL" id="KV907503">
    <property type="protein sequence ID" value="OOF93760.1"/>
    <property type="molecule type" value="Genomic_DNA"/>
</dbReference>
<comment type="subcellular location">
    <subcellularLocation>
        <location evidence="1">Nucleus</location>
    </subcellularLocation>
</comment>
<dbReference type="InterPro" id="IPR022905">
    <property type="entry name" value="Rpo11-like"/>
</dbReference>
<dbReference type="GO" id="GO:0003677">
    <property type="term" value="F:DNA binding"/>
    <property type="evidence" value="ECO:0007669"/>
    <property type="project" value="InterPro"/>
</dbReference>
<dbReference type="VEuPathDB" id="FungiDB:ASPCADRAFT_7247"/>